<evidence type="ECO:0008006" key="3">
    <source>
        <dbReference type="Google" id="ProtNLM"/>
    </source>
</evidence>
<sequence>MIIALIVYADDIVLFHNRHSLSQITTVMDRKKMLIDRKRYQRSVGKFIYLSHTKLNIAYAVSAVSQFMHGRCIWKQYSEFFII</sequence>
<proteinExistence type="predicted"/>
<accession>A0A438EZC5</accession>
<organism evidence="1 2">
    <name type="scientific">Vitis vinifera</name>
    <name type="common">Grape</name>
    <dbReference type="NCBI Taxonomy" id="29760"/>
    <lineage>
        <taxon>Eukaryota</taxon>
        <taxon>Viridiplantae</taxon>
        <taxon>Streptophyta</taxon>
        <taxon>Embryophyta</taxon>
        <taxon>Tracheophyta</taxon>
        <taxon>Spermatophyta</taxon>
        <taxon>Magnoliopsida</taxon>
        <taxon>eudicotyledons</taxon>
        <taxon>Gunneridae</taxon>
        <taxon>Pentapetalae</taxon>
        <taxon>rosids</taxon>
        <taxon>Vitales</taxon>
        <taxon>Vitaceae</taxon>
        <taxon>Viteae</taxon>
        <taxon>Vitis</taxon>
    </lineage>
</organism>
<evidence type="ECO:0000313" key="2">
    <source>
        <dbReference type="Proteomes" id="UP000288805"/>
    </source>
</evidence>
<dbReference type="EMBL" id="QGNW01001158">
    <property type="protein sequence ID" value="RVW53099.1"/>
    <property type="molecule type" value="Genomic_DNA"/>
</dbReference>
<gene>
    <name evidence="1" type="ORF">CK203_080663</name>
</gene>
<dbReference type="AlphaFoldDB" id="A0A438EZC5"/>
<name>A0A438EZC5_VITVI</name>
<evidence type="ECO:0000313" key="1">
    <source>
        <dbReference type="EMBL" id="RVW53099.1"/>
    </source>
</evidence>
<dbReference type="Proteomes" id="UP000288805">
    <property type="component" value="Unassembled WGS sequence"/>
</dbReference>
<comment type="caution">
    <text evidence="1">The sequence shown here is derived from an EMBL/GenBank/DDBJ whole genome shotgun (WGS) entry which is preliminary data.</text>
</comment>
<reference evidence="1 2" key="1">
    <citation type="journal article" date="2018" name="PLoS Genet.">
        <title>Population sequencing reveals clonal diversity and ancestral inbreeding in the grapevine cultivar Chardonnay.</title>
        <authorList>
            <person name="Roach M.J."/>
            <person name="Johnson D.L."/>
            <person name="Bohlmann J."/>
            <person name="van Vuuren H.J."/>
            <person name="Jones S.J."/>
            <person name="Pretorius I.S."/>
            <person name="Schmidt S.A."/>
            <person name="Borneman A.R."/>
        </authorList>
    </citation>
    <scope>NUCLEOTIDE SEQUENCE [LARGE SCALE GENOMIC DNA]</scope>
    <source>
        <strain evidence="2">cv. Chardonnay</strain>
        <tissue evidence="1">Leaf</tissue>
    </source>
</reference>
<protein>
    <recommendedName>
        <fullName evidence="3">Reverse transcriptase Ty1/copia-type domain-containing protein</fullName>
    </recommendedName>
</protein>